<name>A0A9P5LF24_9HYPO</name>
<dbReference type="Gene3D" id="3.40.50.450">
    <property type="match status" value="1"/>
</dbReference>
<dbReference type="OrthoDB" id="2893324at2759"/>
<evidence type="ECO:0000313" key="2">
    <source>
        <dbReference type="Proteomes" id="UP000722485"/>
    </source>
</evidence>
<dbReference type="Proteomes" id="UP000722485">
    <property type="component" value="Unassembled WGS sequence"/>
</dbReference>
<protein>
    <recommendedName>
        <fullName evidence="3">Nucleoside 2-deoxyribosyltransferase</fullName>
    </recommendedName>
</protein>
<dbReference type="Pfam" id="PF15891">
    <property type="entry name" value="Nuc_deoxyri_tr2"/>
    <property type="match status" value="1"/>
</dbReference>
<evidence type="ECO:0000313" key="1">
    <source>
        <dbReference type="EMBL" id="KAF7546920.1"/>
    </source>
</evidence>
<sequence length="168" mass="18705">MASMAPPAQVIKAPARPQQTHRLSVFLAGTTSATGERDWRDALSNSLADQPVTLFNPKRTDWDSTWREDSSDKRWADQIQWELDMQDVADVIVVLFHGVTPAPISLAEMGMASRTGKLIACALDGYSKQGYVEAVCRKYKAPFVRNEDDLRRVVIERLGELRTGSAGR</sequence>
<reference evidence="1" key="1">
    <citation type="submission" date="2020-03" db="EMBL/GenBank/DDBJ databases">
        <title>Draft Genome Sequence of Cylindrodendrum hubeiense.</title>
        <authorList>
            <person name="Buettner E."/>
            <person name="Kellner H."/>
        </authorList>
    </citation>
    <scope>NUCLEOTIDE SEQUENCE</scope>
    <source>
        <strain evidence="1">IHI 201604</strain>
    </source>
</reference>
<accession>A0A9P5LF24</accession>
<dbReference type="EMBL" id="JAANBB010000194">
    <property type="protein sequence ID" value="KAF7546920.1"/>
    <property type="molecule type" value="Genomic_DNA"/>
</dbReference>
<evidence type="ECO:0008006" key="3">
    <source>
        <dbReference type="Google" id="ProtNLM"/>
    </source>
</evidence>
<dbReference type="SUPFAM" id="SSF52309">
    <property type="entry name" value="N-(deoxy)ribosyltransferase-like"/>
    <property type="match status" value="1"/>
</dbReference>
<proteinExistence type="predicted"/>
<comment type="caution">
    <text evidence="1">The sequence shown here is derived from an EMBL/GenBank/DDBJ whole genome shotgun (WGS) entry which is preliminary data.</text>
</comment>
<keyword evidence="2" id="KW-1185">Reference proteome</keyword>
<organism evidence="1 2">
    <name type="scientific">Cylindrodendrum hubeiense</name>
    <dbReference type="NCBI Taxonomy" id="595255"/>
    <lineage>
        <taxon>Eukaryota</taxon>
        <taxon>Fungi</taxon>
        <taxon>Dikarya</taxon>
        <taxon>Ascomycota</taxon>
        <taxon>Pezizomycotina</taxon>
        <taxon>Sordariomycetes</taxon>
        <taxon>Hypocreomycetidae</taxon>
        <taxon>Hypocreales</taxon>
        <taxon>Nectriaceae</taxon>
        <taxon>Cylindrodendrum</taxon>
    </lineage>
</organism>
<dbReference type="InterPro" id="IPR039470">
    <property type="entry name" value="Nuc_deoxyri_tr2"/>
</dbReference>
<gene>
    <name evidence="1" type="ORF">G7Z17_g8099</name>
</gene>
<dbReference type="AlphaFoldDB" id="A0A9P5LF24"/>